<organism evidence="2 3">
    <name type="scientific">Propionimicrobium lymphophilum ACS-093-V-SCH5</name>
    <dbReference type="NCBI Taxonomy" id="883161"/>
    <lineage>
        <taxon>Bacteria</taxon>
        <taxon>Bacillati</taxon>
        <taxon>Actinomycetota</taxon>
        <taxon>Actinomycetes</taxon>
        <taxon>Propionibacteriales</taxon>
        <taxon>Propionibacteriaceae</taxon>
        <taxon>Propionimicrobium</taxon>
    </lineage>
</organism>
<accession>S2W2K4</accession>
<dbReference type="EMBL" id="AGZR01000008">
    <property type="protein sequence ID" value="EPD32575.1"/>
    <property type="molecule type" value="Genomic_DNA"/>
</dbReference>
<reference evidence="2 3" key="1">
    <citation type="submission" date="2013-04" db="EMBL/GenBank/DDBJ databases">
        <title>The Genome Sequence of Propionimicrobium lymphophilum ACS-093-V-SCH5.</title>
        <authorList>
            <consortium name="The Broad Institute Genomics Platform"/>
            <person name="Earl A."/>
            <person name="Ward D."/>
            <person name="Feldgarden M."/>
            <person name="Gevers D."/>
            <person name="Saerens B."/>
            <person name="Vaneechoutte M."/>
            <person name="Walker B."/>
            <person name="Young S."/>
            <person name="Zeng Q."/>
            <person name="Gargeya S."/>
            <person name="Fitzgerald M."/>
            <person name="Haas B."/>
            <person name="Abouelleil A."/>
            <person name="Allen A.W."/>
            <person name="Alvarado L."/>
            <person name="Arachchi H.M."/>
            <person name="Berlin A.M."/>
            <person name="Chapman S.B."/>
            <person name="Gainer-Dewar J."/>
            <person name="Goldberg J."/>
            <person name="Griggs A."/>
            <person name="Gujja S."/>
            <person name="Hansen M."/>
            <person name="Howarth C."/>
            <person name="Imamovic A."/>
            <person name="Ireland A."/>
            <person name="Larimer J."/>
            <person name="McCowan C."/>
            <person name="Murphy C."/>
            <person name="Pearson M."/>
            <person name="Poon T.W."/>
            <person name="Priest M."/>
            <person name="Roberts A."/>
            <person name="Saif S."/>
            <person name="Shea T."/>
            <person name="Sisk P."/>
            <person name="Sykes S."/>
            <person name="Wortman J."/>
            <person name="Nusbaum C."/>
            <person name="Birren B."/>
        </authorList>
    </citation>
    <scope>NUCLEOTIDE SEQUENCE [LARGE SCALE GENOMIC DNA]</scope>
    <source>
        <strain evidence="2 3">ACS-093-V-SCH5</strain>
    </source>
</reference>
<protein>
    <submittedName>
        <fullName evidence="2">DRB0094 family RNA ligase</fullName>
    </submittedName>
</protein>
<dbReference type="InterPro" id="IPR012340">
    <property type="entry name" value="NA-bd_OB-fold"/>
</dbReference>
<dbReference type="Proteomes" id="UP000014417">
    <property type="component" value="Unassembled WGS sequence"/>
</dbReference>
<name>S2W2K4_9ACTN</name>
<dbReference type="OrthoDB" id="9255590at2"/>
<evidence type="ECO:0000313" key="3">
    <source>
        <dbReference type="Proteomes" id="UP000014417"/>
    </source>
</evidence>
<gene>
    <name evidence="2" type="ORF">HMPREF9306_01274</name>
</gene>
<keyword evidence="3" id="KW-1185">Reference proteome</keyword>
<dbReference type="AlphaFoldDB" id="S2W2K4"/>
<dbReference type="SUPFAM" id="SSF56091">
    <property type="entry name" value="DNA ligase/mRNA capping enzyme, catalytic domain"/>
    <property type="match status" value="1"/>
</dbReference>
<dbReference type="Pfam" id="PF09414">
    <property type="entry name" value="RNA_ligase"/>
    <property type="match status" value="1"/>
</dbReference>
<dbReference type="Gene3D" id="2.40.50.140">
    <property type="entry name" value="Nucleic acid-binding proteins"/>
    <property type="match status" value="1"/>
</dbReference>
<keyword evidence="2" id="KW-0436">Ligase</keyword>
<dbReference type="InterPro" id="IPR021122">
    <property type="entry name" value="RNA_ligase_dom_REL/Rnl2"/>
</dbReference>
<dbReference type="HOGENOM" id="CLU_061838_0_0_11"/>
<dbReference type="PATRIC" id="fig|883161.3.peg.1268"/>
<comment type="caution">
    <text evidence="2">The sequence shown here is derived from an EMBL/GenBank/DDBJ whole genome shotgun (WGS) entry which is preliminary data.</text>
</comment>
<evidence type="ECO:0000259" key="1">
    <source>
        <dbReference type="Pfam" id="PF09414"/>
    </source>
</evidence>
<feature type="domain" description="RNA ligase" evidence="1">
    <location>
        <begin position="163"/>
        <end position="309"/>
    </location>
</feature>
<dbReference type="GO" id="GO:0016874">
    <property type="term" value="F:ligase activity"/>
    <property type="evidence" value="ECO:0007669"/>
    <property type="project" value="UniProtKB-KW"/>
</dbReference>
<sequence length="335" mass="37606">MRKLASIRHIGTIEPIEQADRIEVATVDGWRVVVGKNQFKPGQKIVFFETDSLLPTSNLAFESFAKRGTVDFAGIQGHVLRTVKLKGVYSQGLIMGLEELGLDPDMAPGTDVSQQLGVVKYEAPVAVGSKIIGSFDSAFAPKTDAPRLQNLADYWEEIQQLAWVPSVKVDGASHTLVRDRDNQLKLFTRNRQIVLDGPEYEAISETGIPESLVCGQAVQFELCGPKIQSNRLKLKRLTPFVFAVWFNHQPVEWSDWPKAARQASVPQLDAEQWRPEGSIEEMIEKVDGIRGYVTKDILDEGVVWKLASGQRLPSWLEENLNFKIINNKYLLKHKL</sequence>
<evidence type="ECO:0000313" key="2">
    <source>
        <dbReference type="EMBL" id="EPD32575.1"/>
    </source>
</evidence>
<proteinExistence type="predicted"/>
<dbReference type="STRING" id="883161.HMPREF9306_01274"/>
<dbReference type="Pfam" id="PF21189">
    <property type="entry name" value="PHA02142"/>
    <property type="match status" value="1"/>
</dbReference>